<feature type="region of interest" description="Disordered" evidence="1">
    <location>
        <begin position="1"/>
        <end position="24"/>
    </location>
</feature>
<keyword evidence="3" id="KW-1185">Reference proteome</keyword>
<proteinExistence type="predicted"/>
<sequence>MKLKAKFRANSGGRIEKHKEEERKGKVVKNVGKTERNVVKAKERDSWLDKRGGNSVSAPFILTEC</sequence>
<evidence type="ECO:0000313" key="3">
    <source>
        <dbReference type="Proteomes" id="UP000266723"/>
    </source>
</evidence>
<protein>
    <submittedName>
        <fullName evidence="2">Uncharacterized protein</fullName>
    </submittedName>
</protein>
<gene>
    <name evidence="2" type="ORF">DY000_02033484</name>
</gene>
<dbReference type="EMBL" id="QGKV02000649">
    <property type="protein sequence ID" value="KAF3580279.1"/>
    <property type="molecule type" value="Genomic_DNA"/>
</dbReference>
<organism evidence="2 3">
    <name type="scientific">Brassica cretica</name>
    <name type="common">Mustard</name>
    <dbReference type="NCBI Taxonomy" id="69181"/>
    <lineage>
        <taxon>Eukaryota</taxon>
        <taxon>Viridiplantae</taxon>
        <taxon>Streptophyta</taxon>
        <taxon>Embryophyta</taxon>
        <taxon>Tracheophyta</taxon>
        <taxon>Spermatophyta</taxon>
        <taxon>Magnoliopsida</taxon>
        <taxon>eudicotyledons</taxon>
        <taxon>Gunneridae</taxon>
        <taxon>Pentapetalae</taxon>
        <taxon>rosids</taxon>
        <taxon>malvids</taxon>
        <taxon>Brassicales</taxon>
        <taxon>Brassicaceae</taxon>
        <taxon>Brassiceae</taxon>
        <taxon>Brassica</taxon>
    </lineage>
</organism>
<evidence type="ECO:0000256" key="1">
    <source>
        <dbReference type="SAM" id="MobiDB-lite"/>
    </source>
</evidence>
<dbReference type="Proteomes" id="UP000266723">
    <property type="component" value="Unassembled WGS sequence"/>
</dbReference>
<reference evidence="2 3" key="1">
    <citation type="journal article" date="2020" name="BMC Genomics">
        <title>Intraspecific diversification of the crop wild relative Brassica cretica Lam. using demographic model selection.</title>
        <authorList>
            <person name="Kioukis A."/>
            <person name="Michalopoulou V.A."/>
            <person name="Briers L."/>
            <person name="Pirintsos S."/>
            <person name="Studholme D.J."/>
            <person name="Pavlidis P."/>
            <person name="Sarris P.F."/>
        </authorList>
    </citation>
    <scope>NUCLEOTIDE SEQUENCE [LARGE SCALE GENOMIC DNA]</scope>
    <source>
        <strain evidence="3">cv. PFS-1207/04</strain>
    </source>
</reference>
<feature type="compositionally biased region" description="Basic and acidic residues" evidence="1">
    <location>
        <begin position="14"/>
        <end position="24"/>
    </location>
</feature>
<evidence type="ECO:0000313" key="2">
    <source>
        <dbReference type="EMBL" id="KAF3580279.1"/>
    </source>
</evidence>
<name>A0ABQ7DQB6_BRACR</name>
<accession>A0ABQ7DQB6</accession>
<comment type="caution">
    <text evidence="2">The sequence shown here is derived from an EMBL/GenBank/DDBJ whole genome shotgun (WGS) entry which is preliminary data.</text>
</comment>